<dbReference type="Proteomes" id="UP000324832">
    <property type="component" value="Unassembled WGS sequence"/>
</dbReference>
<evidence type="ECO:0000313" key="3">
    <source>
        <dbReference type="Proteomes" id="UP000324832"/>
    </source>
</evidence>
<protein>
    <submittedName>
        <fullName evidence="2">Uncharacterized protein</fullName>
    </submittedName>
</protein>
<keyword evidence="3" id="KW-1185">Reference proteome</keyword>
<proteinExistence type="predicted"/>
<organism evidence="2 3">
    <name type="scientific">Leptidea sinapis</name>
    <dbReference type="NCBI Taxonomy" id="189913"/>
    <lineage>
        <taxon>Eukaryota</taxon>
        <taxon>Metazoa</taxon>
        <taxon>Ecdysozoa</taxon>
        <taxon>Arthropoda</taxon>
        <taxon>Hexapoda</taxon>
        <taxon>Insecta</taxon>
        <taxon>Pterygota</taxon>
        <taxon>Neoptera</taxon>
        <taxon>Endopterygota</taxon>
        <taxon>Lepidoptera</taxon>
        <taxon>Glossata</taxon>
        <taxon>Ditrysia</taxon>
        <taxon>Papilionoidea</taxon>
        <taxon>Pieridae</taxon>
        <taxon>Dismorphiinae</taxon>
        <taxon>Leptidea</taxon>
    </lineage>
</organism>
<dbReference type="EMBL" id="FZQP02004234">
    <property type="protein sequence ID" value="VVC99627.1"/>
    <property type="molecule type" value="Genomic_DNA"/>
</dbReference>
<feature type="compositionally biased region" description="Polar residues" evidence="1">
    <location>
        <begin position="162"/>
        <end position="178"/>
    </location>
</feature>
<evidence type="ECO:0000313" key="2">
    <source>
        <dbReference type="EMBL" id="VVC99627.1"/>
    </source>
</evidence>
<sequence length="236" mass="25757">AAAALSPRPATITPLPAENGPDLVLLQVDRTQAPPHSNSQPDSLLDLTVKRPRLDNRHPNITAYRSAEYQTPYRQPERESPNQYNKPKPVASPRPAIKLPNPKGSITLGTPVEARFDAQRTPSDTKTGSITAGTPVHNPHHLTDKRYVDTRRRSPGGAYYGTINQPRPQSPSFSTQQTAAGAGAVARGPYGLERRQIMLTDFITSQQMHGGARREREPHAAPHVAPHAGPHARRDA</sequence>
<dbReference type="AlphaFoldDB" id="A0A5E4QRW1"/>
<feature type="region of interest" description="Disordered" evidence="1">
    <location>
        <begin position="28"/>
        <end position="187"/>
    </location>
</feature>
<feature type="region of interest" description="Disordered" evidence="1">
    <location>
        <begin position="203"/>
        <end position="236"/>
    </location>
</feature>
<gene>
    <name evidence="2" type="ORF">LSINAPIS_LOCUS10464</name>
</gene>
<feature type="non-terminal residue" evidence="2">
    <location>
        <position position="236"/>
    </location>
</feature>
<name>A0A5E4QRW1_9NEOP</name>
<reference evidence="2 3" key="1">
    <citation type="submission" date="2017-07" db="EMBL/GenBank/DDBJ databases">
        <authorList>
            <person name="Talla V."/>
            <person name="Backstrom N."/>
        </authorList>
    </citation>
    <scope>NUCLEOTIDE SEQUENCE [LARGE SCALE GENOMIC DNA]</scope>
</reference>
<feature type="compositionally biased region" description="Basic and acidic residues" evidence="1">
    <location>
        <begin position="141"/>
        <end position="152"/>
    </location>
</feature>
<feature type="compositionally biased region" description="Polar residues" evidence="1">
    <location>
        <begin position="120"/>
        <end position="132"/>
    </location>
</feature>
<accession>A0A5E4QRW1</accession>
<feature type="non-terminal residue" evidence="2">
    <location>
        <position position="1"/>
    </location>
</feature>
<feature type="compositionally biased region" description="Basic and acidic residues" evidence="1">
    <location>
        <begin position="48"/>
        <end position="58"/>
    </location>
</feature>
<evidence type="ECO:0000256" key="1">
    <source>
        <dbReference type="SAM" id="MobiDB-lite"/>
    </source>
</evidence>